<name>A0A1M5TUK8_9ACTN</name>
<organism evidence="4 5">
    <name type="scientific">Jatrophihabitans endophyticus</name>
    <dbReference type="NCBI Taxonomy" id="1206085"/>
    <lineage>
        <taxon>Bacteria</taxon>
        <taxon>Bacillati</taxon>
        <taxon>Actinomycetota</taxon>
        <taxon>Actinomycetes</taxon>
        <taxon>Jatrophihabitantales</taxon>
        <taxon>Jatrophihabitantaceae</taxon>
        <taxon>Jatrophihabitans</taxon>
    </lineage>
</organism>
<evidence type="ECO:0000256" key="2">
    <source>
        <dbReference type="ARBA" id="ARBA00022801"/>
    </source>
</evidence>
<dbReference type="SUPFAM" id="SSF53474">
    <property type="entry name" value="alpha/beta-Hydrolases"/>
    <property type="match status" value="1"/>
</dbReference>
<dbReference type="OrthoDB" id="3181909at2"/>
<evidence type="ECO:0000313" key="5">
    <source>
        <dbReference type="Proteomes" id="UP000186132"/>
    </source>
</evidence>
<dbReference type="InterPro" id="IPR013094">
    <property type="entry name" value="AB_hydrolase_3"/>
</dbReference>
<evidence type="ECO:0000259" key="3">
    <source>
        <dbReference type="Pfam" id="PF07859"/>
    </source>
</evidence>
<dbReference type="STRING" id="1206085.SAMN05443575_4043"/>
<keyword evidence="2" id="KW-0378">Hydrolase</keyword>
<dbReference type="GO" id="GO:0016787">
    <property type="term" value="F:hydrolase activity"/>
    <property type="evidence" value="ECO:0007669"/>
    <property type="project" value="UniProtKB-KW"/>
</dbReference>
<dbReference type="AlphaFoldDB" id="A0A1M5TUK8"/>
<sequence>MPLDPQIAGLLQMMEAAGNPPISQGTPDQARAGLRTLMVDLRDPASLVPVASVTPGTIGDGIPVRVYRPEADGRATRPTVVYFHGGGFVIGDLDTHENVCRRLCRDTGAVVVSVDYPLAPEQPFPAALDTSYAALRWVADHVDDYGDDEDRLVVGGDSAGGNLAAVCAQLAHRDGIALAAQLLVYPAVDMLGDYSSRTENGAGYFLTLDDMHWFAAQYLASAGPDDERAAALAADPRVSPLLADSLAGIAPAVVATAEFDPLRDEGDRYAEALTAAGVPVRARRFPGLIHGFYGMETFSSGADAATTWINGQLGELLAGTSTDSR</sequence>
<keyword evidence="5" id="KW-1185">Reference proteome</keyword>
<proteinExistence type="inferred from homology"/>
<evidence type="ECO:0000313" key="4">
    <source>
        <dbReference type="EMBL" id="SHH54462.1"/>
    </source>
</evidence>
<dbReference type="PANTHER" id="PTHR48081:SF8">
    <property type="entry name" value="ALPHA_BETA HYDROLASE FOLD-3 DOMAIN-CONTAINING PROTEIN-RELATED"/>
    <property type="match status" value="1"/>
</dbReference>
<reference evidence="4 5" key="1">
    <citation type="submission" date="2016-11" db="EMBL/GenBank/DDBJ databases">
        <authorList>
            <person name="Jaros S."/>
            <person name="Januszkiewicz K."/>
            <person name="Wedrychowicz H."/>
        </authorList>
    </citation>
    <scope>NUCLEOTIDE SEQUENCE [LARGE SCALE GENOMIC DNA]</scope>
    <source>
        <strain evidence="4 5">DSM 45627</strain>
    </source>
</reference>
<feature type="domain" description="Alpha/beta hydrolase fold-3" evidence="3">
    <location>
        <begin position="80"/>
        <end position="293"/>
    </location>
</feature>
<evidence type="ECO:0000256" key="1">
    <source>
        <dbReference type="ARBA" id="ARBA00010515"/>
    </source>
</evidence>
<dbReference type="Gene3D" id="3.40.50.1820">
    <property type="entry name" value="alpha/beta hydrolase"/>
    <property type="match status" value="1"/>
</dbReference>
<dbReference type="PANTHER" id="PTHR48081">
    <property type="entry name" value="AB HYDROLASE SUPERFAMILY PROTEIN C4A8.06C"/>
    <property type="match status" value="1"/>
</dbReference>
<gene>
    <name evidence="4" type="ORF">SAMN05443575_4043</name>
</gene>
<dbReference type="InterPro" id="IPR002168">
    <property type="entry name" value="Lipase_GDXG_HIS_AS"/>
</dbReference>
<dbReference type="Proteomes" id="UP000186132">
    <property type="component" value="Unassembled WGS sequence"/>
</dbReference>
<accession>A0A1M5TUK8</accession>
<dbReference type="InterPro" id="IPR029058">
    <property type="entry name" value="AB_hydrolase_fold"/>
</dbReference>
<dbReference type="InterPro" id="IPR050300">
    <property type="entry name" value="GDXG_lipolytic_enzyme"/>
</dbReference>
<comment type="similarity">
    <text evidence="1">Belongs to the 'GDXG' lipolytic enzyme family.</text>
</comment>
<dbReference type="RefSeq" id="WP_073392250.1">
    <property type="nucleotide sequence ID" value="NZ_FQVU01000007.1"/>
</dbReference>
<protein>
    <submittedName>
        <fullName evidence="4">Acetyl esterase</fullName>
    </submittedName>
</protein>
<dbReference type="Pfam" id="PF07859">
    <property type="entry name" value="Abhydrolase_3"/>
    <property type="match status" value="1"/>
</dbReference>
<dbReference type="FunFam" id="3.40.50.1820:FF:000089">
    <property type="entry name" value="Alpha/beta hydrolase"/>
    <property type="match status" value="1"/>
</dbReference>
<dbReference type="EMBL" id="FQVU01000007">
    <property type="protein sequence ID" value="SHH54462.1"/>
    <property type="molecule type" value="Genomic_DNA"/>
</dbReference>
<dbReference type="PROSITE" id="PS01173">
    <property type="entry name" value="LIPASE_GDXG_HIS"/>
    <property type="match status" value="1"/>
</dbReference>